<feature type="compositionally biased region" description="Polar residues" evidence="1">
    <location>
        <begin position="24"/>
        <end position="37"/>
    </location>
</feature>
<evidence type="ECO:0000313" key="3">
    <source>
        <dbReference type="Proteomes" id="UP001279734"/>
    </source>
</evidence>
<evidence type="ECO:0000313" key="2">
    <source>
        <dbReference type="EMBL" id="GMH09019.1"/>
    </source>
</evidence>
<dbReference type="Proteomes" id="UP001279734">
    <property type="component" value="Unassembled WGS sequence"/>
</dbReference>
<dbReference type="AlphaFoldDB" id="A0AAD3SE70"/>
<feature type="compositionally biased region" description="Basic and acidic residues" evidence="1">
    <location>
        <begin position="70"/>
        <end position="87"/>
    </location>
</feature>
<comment type="caution">
    <text evidence="2">The sequence shown here is derived from an EMBL/GenBank/DDBJ whole genome shotgun (WGS) entry which is preliminary data.</text>
</comment>
<accession>A0AAD3SE70</accession>
<name>A0AAD3SE70_NEPGR</name>
<organism evidence="2 3">
    <name type="scientific">Nepenthes gracilis</name>
    <name type="common">Slender pitcher plant</name>
    <dbReference type="NCBI Taxonomy" id="150966"/>
    <lineage>
        <taxon>Eukaryota</taxon>
        <taxon>Viridiplantae</taxon>
        <taxon>Streptophyta</taxon>
        <taxon>Embryophyta</taxon>
        <taxon>Tracheophyta</taxon>
        <taxon>Spermatophyta</taxon>
        <taxon>Magnoliopsida</taxon>
        <taxon>eudicotyledons</taxon>
        <taxon>Gunneridae</taxon>
        <taxon>Pentapetalae</taxon>
        <taxon>Caryophyllales</taxon>
        <taxon>Nepenthaceae</taxon>
        <taxon>Nepenthes</taxon>
    </lineage>
</organism>
<reference evidence="2" key="1">
    <citation type="submission" date="2023-05" db="EMBL/GenBank/DDBJ databases">
        <title>Nepenthes gracilis genome sequencing.</title>
        <authorList>
            <person name="Fukushima K."/>
        </authorList>
    </citation>
    <scope>NUCLEOTIDE SEQUENCE</scope>
    <source>
        <strain evidence="2">SING2019-196</strain>
    </source>
</reference>
<keyword evidence="3" id="KW-1185">Reference proteome</keyword>
<gene>
    <name evidence="2" type="ORF">Nepgr_010859</name>
</gene>
<feature type="compositionally biased region" description="Basic and acidic residues" evidence="1">
    <location>
        <begin position="41"/>
        <end position="60"/>
    </location>
</feature>
<dbReference type="EMBL" id="BSYO01000008">
    <property type="protein sequence ID" value="GMH09019.1"/>
    <property type="molecule type" value="Genomic_DNA"/>
</dbReference>
<feature type="compositionally biased region" description="Polar residues" evidence="1">
    <location>
        <begin position="1"/>
        <end position="10"/>
    </location>
</feature>
<protein>
    <submittedName>
        <fullName evidence="2">Uncharacterized protein</fullName>
    </submittedName>
</protein>
<sequence length="87" mass="9731">MLGGESSSSGPIRVGCQPRFAGTLASTTSNYPSTFQRSRPRPAEFKAAEFVHIRREENAKPTRSLGPRLPRSEQSRGMREIPERSER</sequence>
<feature type="region of interest" description="Disordered" evidence="1">
    <location>
        <begin position="1"/>
        <end position="87"/>
    </location>
</feature>
<proteinExistence type="predicted"/>
<evidence type="ECO:0000256" key="1">
    <source>
        <dbReference type="SAM" id="MobiDB-lite"/>
    </source>
</evidence>